<evidence type="ECO:0000259" key="9">
    <source>
        <dbReference type="PROSITE" id="PS50011"/>
    </source>
</evidence>
<evidence type="ECO:0000256" key="1">
    <source>
        <dbReference type="ARBA" id="ARBA00012513"/>
    </source>
</evidence>
<evidence type="ECO:0000256" key="4">
    <source>
        <dbReference type="ARBA" id="ARBA00022679"/>
    </source>
</evidence>
<keyword evidence="5" id="KW-0547">Nucleotide-binding</keyword>
<keyword evidence="11" id="KW-1185">Reference proteome</keyword>
<evidence type="ECO:0000313" key="11">
    <source>
        <dbReference type="Proteomes" id="UP000708208"/>
    </source>
</evidence>
<dbReference type="Pfam" id="PF00069">
    <property type="entry name" value="Pkinase"/>
    <property type="match status" value="1"/>
</dbReference>
<keyword evidence="7" id="KW-0067">ATP-binding</keyword>
<proteinExistence type="predicted"/>
<keyword evidence="6" id="KW-0418">Kinase</keyword>
<reference evidence="10" key="1">
    <citation type="submission" date="2021-06" db="EMBL/GenBank/DDBJ databases">
        <authorList>
            <person name="Hodson N. C."/>
            <person name="Mongue J. A."/>
            <person name="Jaron S. K."/>
        </authorList>
    </citation>
    <scope>NUCLEOTIDE SEQUENCE</scope>
</reference>
<dbReference type="PANTHER" id="PTHR24356:SF1">
    <property type="entry name" value="SERINE_THREONINE-PROTEIN KINASE GREATWALL"/>
    <property type="match status" value="1"/>
</dbReference>
<protein>
    <recommendedName>
        <fullName evidence="2">Serine/threonine-protein kinase greatwall</fullName>
        <ecNumber evidence="1">2.7.11.1</ecNumber>
    </recommendedName>
    <alternativeName>
        <fullName evidence="8">Microtubule-associated serine/threonine-protein kinase-like</fullName>
    </alternativeName>
</protein>
<name>A0A8J2LB53_9HEXA</name>
<gene>
    <name evidence="10" type="ORF">AFUS01_LOCUS38827</name>
</gene>
<evidence type="ECO:0000256" key="2">
    <source>
        <dbReference type="ARBA" id="ARBA00022148"/>
    </source>
</evidence>
<keyword evidence="4" id="KW-0808">Transferase</keyword>
<dbReference type="OrthoDB" id="1405469at2759"/>
<accession>A0A8J2LB53</accession>
<evidence type="ECO:0000256" key="7">
    <source>
        <dbReference type="ARBA" id="ARBA00022840"/>
    </source>
</evidence>
<keyword evidence="3" id="KW-0723">Serine/threonine-protein kinase</keyword>
<dbReference type="InterPro" id="IPR050236">
    <property type="entry name" value="Ser_Thr_kinase_AGC"/>
</dbReference>
<dbReference type="AlphaFoldDB" id="A0A8J2LB53"/>
<dbReference type="EC" id="2.7.11.1" evidence="1"/>
<dbReference type="EMBL" id="CAJVCH010549410">
    <property type="protein sequence ID" value="CAG7828934.1"/>
    <property type="molecule type" value="Genomic_DNA"/>
</dbReference>
<dbReference type="Proteomes" id="UP000708208">
    <property type="component" value="Unassembled WGS sequence"/>
</dbReference>
<dbReference type="InterPro" id="IPR000719">
    <property type="entry name" value="Prot_kinase_dom"/>
</dbReference>
<dbReference type="GO" id="GO:0005524">
    <property type="term" value="F:ATP binding"/>
    <property type="evidence" value="ECO:0007669"/>
    <property type="project" value="UniProtKB-KW"/>
</dbReference>
<organism evidence="10 11">
    <name type="scientific">Allacma fusca</name>
    <dbReference type="NCBI Taxonomy" id="39272"/>
    <lineage>
        <taxon>Eukaryota</taxon>
        <taxon>Metazoa</taxon>
        <taxon>Ecdysozoa</taxon>
        <taxon>Arthropoda</taxon>
        <taxon>Hexapoda</taxon>
        <taxon>Collembola</taxon>
        <taxon>Symphypleona</taxon>
        <taxon>Sminthuridae</taxon>
        <taxon>Allacma</taxon>
    </lineage>
</organism>
<evidence type="ECO:0000256" key="3">
    <source>
        <dbReference type="ARBA" id="ARBA00022527"/>
    </source>
</evidence>
<evidence type="ECO:0000256" key="8">
    <source>
        <dbReference type="ARBA" id="ARBA00033099"/>
    </source>
</evidence>
<dbReference type="PROSITE" id="PS50011">
    <property type="entry name" value="PROTEIN_KINASE_DOM"/>
    <property type="match status" value="1"/>
</dbReference>
<evidence type="ECO:0000313" key="10">
    <source>
        <dbReference type="EMBL" id="CAG7828934.1"/>
    </source>
</evidence>
<feature type="domain" description="Protein kinase" evidence="9">
    <location>
        <begin position="6"/>
        <end position="254"/>
    </location>
</feature>
<comment type="caution">
    <text evidence="10">The sequence shown here is derived from an EMBL/GenBank/DDBJ whole genome shotgun (WGS) entry which is preliminary data.</text>
</comment>
<sequence>MDVSNVFLEGVIRGGAFGQVFLVQSATTGMQYALKQQPFVLDGMDQLRLELQVHTRGDPNFVVKALAAWDHNNFCYTLFEHTLGNLTMFLMPNEHQIVSVVHQMGKAISYIHGCGYIHRDLQPRSILVDTKYNIKLSEFGHCVQTRSVSDGKLCGSAEYMAPESLLDSVYAEESDWFAFGLLVHYLLTNTELHNFENFEVAKRHWANAANLIIFDLVVSRFWQSYLAKFVARRMSNRHRYSTSLADLAPGHPMLLNSGYNIQKLGNLYVRAVRLGECDRRQMVVQYDHPELYIFDEDEEQAIQLERVNGTIGPVGMFPLYIPPQ</sequence>
<evidence type="ECO:0000256" key="5">
    <source>
        <dbReference type="ARBA" id="ARBA00022741"/>
    </source>
</evidence>
<dbReference type="PANTHER" id="PTHR24356">
    <property type="entry name" value="SERINE/THREONINE-PROTEIN KINASE"/>
    <property type="match status" value="1"/>
</dbReference>
<evidence type="ECO:0000256" key="6">
    <source>
        <dbReference type="ARBA" id="ARBA00022777"/>
    </source>
</evidence>
<dbReference type="GO" id="GO:0004674">
    <property type="term" value="F:protein serine/threonine kinase activity"/>
    <property type="evidence" value="ECO:0007669"/>
    <property type="project" value="UniProtKB-KW"/>
</dbReference>
<dbReference type="CDD" id="cd00180">
    <property type="entry name" value="PKc"/>
    <property type="match status" value="1"/>
</dbReference>